<reference evidence="1 2" key="1">
    <citation type="submission" date="2019-04" db="EMBL/GenBank/DDBJ databases">
        <title>Annotation for the trematode Fasciola gigantica.</title>
        <authorList>
            <person name="Choi Y.-J."/>
        </authorList>
    </citation>
    <scope>NUCLEOTIDE SEQUENCE [LARGE SCALE GENOMIC DNA]</scope>
    <source>
        <strain evidence="1">Uganda_cow_1</strain>
    </source>
</reference>
<sequence>MLSHISIYLLVNPKQSTHTVREHADTHITKNVCDSPLVPYSLCDVTTQNRSQPMFIGANLVTRFLRLSVFPPFAVFRPDCTAV</sequence>
<evidence type="ECO:0000313" key="2">
    <source>
        <dbReference type="Proteomes" id="UP000316759"/>
    </source>
</evidence>
<name>A0A504YVA8_FASGI</name>
<protein>
    <submittedName>
        <fullName evidence="1">Uncharacterized protein</fullName>
    </submittedName>
</protein>
<organism evidence="1 2">
    <name type="scientific">Fasciola gigantica</name>
    <name type="common">Giant liver fluke</name>
    <dbReference type="NCBI Taxonomy" id="46835"/>
    <lineage>
        <taxon>Eukaryota</taxon>
        <taxon>Metazoa</taxon>
        <taxon>Spiralia</taxon>
        <taxon>Lophotrochozoa</taxon>
        <taxon>Platyhelminthes</taxon>
        <taxon>Trematoda</taxon>
        <taxon>Digenea</taxon>
        <taxon>Plagiorchiida</taxon>
        <taxon>Echinostomata</taxon>
        <taxon>Echinostomatoidea</taxon>
        <taxon>Fasciolidae</taxon>
        <taxon>Fasciola</taxon>
    </lineage>
</organism>
<dbReference type="Proteomes" id="UP000316759">
    <property type="component" value="Unassembled WGS sequence"/>
</dbReference>
<dbReference type="EMBL" id="SUNJ01004646">
    <property type="protein sequence ID" value="TPP64246.1"/>
    <property type="molecule type" value="Genomic_DNA"/>
</dbReference>
<keyword evidence="2" id="KW-1185">Reference proteome</keyword>
<accession>A0A504YVA8</accession>
<dbReference type="AlphaFoldDB" id="A0A504YVA8"/>
<comment type="caution">
    <text evidence="1">The sequence shown here is derived from an EMBL/GenBank/DDBJ whole genome shotgun (WGS) entry which is preliminary data.</text>
</comment>
<gene>
    <name evidence="1" type="ORF">FGIG_06132</name>
</gene>
<evidence type="ECO:0000313" key="1">
    <source>
        <dbReference type="EMBL" id="TPP64246.1"/>
    </source>
</evidence>
<proteinExistence type="predicted"/>